<dbReference type="Proteomes" id="UP000177798">
    <property type="component" value="Chromosome 5"/>
</dbReference>
<gene>
    <name evidence="4" type="ORF">sscle_05g040920</name>
</gene>
<evidence type="ECO:0000256" key="1">
    <source>
        <dbReference type="SAM" id="MobiDB-lite"/>
    </source>
</evidence>
<dbReference type="PROSITE" id="PS50878">
    <property type="entry name" value="RT_POL"/>
    <property type="match status" value="1"/>
</dbReference>
<feature type="domain" description="RNase H type-1" evidence="3">
    <location>
        <begin position="1415"/>
        <end position="1554"/>
    </location>
</feature>
<organism evidence="4 5">
    <name type="scientific">Sclerotinia sclerotiorum (strain ATCC 18683 / 1980 / Ss-1)</name>
    <name type="common">White mold</name>
    <name type="synonym">Whetzelinia sclerotiorum</name>
    <dbReference type="NCBI Taxonomy" id="665079"/>
    <lineage>
        <taxon>Eukaryota</taxon>
        <taxon>Fungi</taxon>
        <taxon>Dikarya</taxon>
        <taxon>Ascomycota</taxon>
        <taxon>Pezizomycotina</taxon>
        <taxon>Leotiomycetes</taxon>
        <taxon>Helotiales</taxon>
        <taxon>Sclerotiniaceae</taxon>
        <taxon>Sclerotinia</taxon>
    </lineage>
</organism>
<dbReference type="OrthoDB" id="3549410at2759"/>
<dbReference type="Pfam" id="PF14529">
    <property type="entry name" value="Exo_endo_phos_2"/>
    <property type="match status" value="1"/>
</dbReference>
<feature type="compositionally biased region" description="Polar residues" evidence="1">
    <location>
        <begin position="48"/>
        <end position="67"/>
    </location>
</feature>
<evidence type="ECO:0008006" key="6">
    <source>
        <dbReference type="Google" id="ProtNLM"/>
    </source>
</evidence>
<evidence type="ECO:0000313" key="5">
    <source>
        <dbReference type="Proteomes" id="UP000177798"/>
    </source>
</evidence>
<dbReference type="InterPro" id="IPR002156">
    <property type="entry name" value="RNaseH_domain"/>
</dbReference>
<dbReference type="GO" id="GO:0004523">
    <property type="term" value="F:RNA-DNA hybrid ribonuclease activity"/>
    <property type="evidence" value="ECO:0007669"/>
    <property type="project" value="InterPro"/>
</dbReference>
<dbReference type="Pfam" id="PF00075">
    <property type="entry name" value="RNase_H"/>
    <property type="match status" value="1"/>
</dbReference>
<dbReference type="PANTHER" id="PTHR33481">
    <property type="entry name" value="REVERSE TRANSCRIPTASE"/>
    <property type="match status" value="1"/>
</dbReference>
<evidence type="ECO:0000259" key="3">
    <source>
        <dbReference type="PROSITE" id="PS50879"/>
    </source>
</evidence>
<feature type="region of interest" description="Disordered" evidence="1">
    <location>
        <begin position="93"/>
        <end position="118"/>
    </location>
</feature>
<dbReference type="EMBL" id="CP017818">
    <property type="protein sequence ID" value="APA09322.1"/>
    <property type="molecule type" value="Genomic_DNA"/>
</dbReference>
<accession>A0A1D9Q3C2</accession>
<dbReference type="PANTHER" id="PTHR33481:SF1">
    <property type="entry name" value="ENDONUCLEASE_EXONUCLEASE_PHOSPHATASE DOMAIN-CONTAINING PROTEIN-RELATED"/>
    <property type="match status" value="1"/>
</dbReference>
<dbReference type="SUPFAM" id="SSF56672">
    <property type="entry name" value="DNA/RNA polymerases"/>
    <property type="match status" value="1"/>
</dbReference>
<dbReference type="FunFam" id="3.30.420.10:FF:000077">
    <property type="entry name" value="Uncharacterized protein"/>
    <property type="match status" value="1"/>
</dbReference>
<dbReference type="SUPFAM" id="SSF56219">
    <property type="entry name" value="DNase I-like"/>
    <property type="match status" value="1"/>
</dbReference>
<feature type="domain" description="Reverse transcriptase" evidence="2">
    <location>
        <begin position="933"/>
        <end position="1203"/>
    </location>
</feature>
<name>A0A1D9Q3C2_SCLS1</name>
<dbReference type="Pfam" id="PF00078">
    <property type="entry name" value="RVT_1"/>
    <property type="match status" value="1"/>
</dbReference>
<sequence length="1753" mass="198589">MNNFNNPSILKDTAMMEASPEASIIPNTYPTVILGTPIPSSPPPPSENPQFEISSPSLPTNQPTSSGRRVEDFNLLSDPFITQDTTNTTYIFNQNKKRGPTMPLSNQNKQPRIKNNPTTPKEAILKARDLIVLASTLSQSCDEQSKLLDLLEIFREYTEKGKLTTASNIITSQITHLESATRKIETQAKALTKAPLPINTPTTKSTYAAITKEGEWNLVGKGKTIRSSPIDKKIEITQRRLILIKPEITNITSFSPISIRNQINEAFQKTGIKGPVIAGVTLSLNRNIIITTNAPFTSQLLLEKKAIWSNLIKFERIQKDQEWHKVIIHKIPIKEFSGTRGMDLILEEIKTFNPEFKPIGTPFWLTPSSKRAHQREGAIVIAFATKSEAELAIRKRLYIAGTSTRVEKFYESKPTTQCQKCQGFGHQDTHCRRDPSCGLCGGKHITSSSQATENVLQLAIELNIDLIMIQEPWIIKNGIDYSNSRSIIHSNFIQTLPRFDSNFRPRTLLYTSKTLQATINLAPDSPIDPDIQIFNCQNGDKTFQIINIYNEADQAKEKGFTIERCLYDISITQETILLGDFNAHHPWWDPFSKKSGNADQLAEWFEDQNPILLNEPGISTFYRTNLLNPSVLDLTLASEGISPQIHNWQTLSDTGSDHAGILFELKGKEDLNALNSESITRFNTKLANWENFESILKLESLYSPTFSILDSITSTEEDSLNFLKERDNSHSILDQAASELTRIIQKATERCIPKVVSIKRAKPWWSPELKNLRKELGKAKQSIESNRENPNLKEEYRIARNKYFQAIKTAKKDHWNDFLEKEDTQTVFKAMTYTKDFQDQRIPDISSESSFEGKCSAFRSTLFPPPPTTLKPQWVGYKQSKKWEWPNLSQIELSNACSAKIQGKTPGPDGITQEIITKAYKAIPQIFFTLFSKLLNLGYHPKCWKQATGAILKKASKPDYSLPKAYRVIALLNCLGKISERILAQRLGYLAETTHLLHKSQIGGRQKKSAIDAALLLTTEIERNKQANKKTSILFMDIKGAFDHVSKNRLLDICKKLRLPTNLISWIASFLQQRQLKLSFNNQIESFKPISTGIPQGSPISPILFLIYIRDLFLSNSIKFLSYIDDIALITNSSTWKKNIKSLERATKQIYELSSKNAIQFDLAKTELMHFSSSKLTKNYPIKLPNSEIIIPQSLIRWLGIWFDPSLKFNQHVNIRITQAKGAFHRMARLANIEKGLSPKALRQLYIACVTSIADYASVIWWRGQAHFKDMMQSLQNLALRKILGVFKTAPIPPMEVEAGLKPSKIRLDSNIRQYAFRLAKLSPNHPINIEKASLIQYQANLDAISTPRRKRYKPTQLDKIKESINQDFNPSSLEKIIHFNFPPWKRETPFRVNISNSSKEDAAILHNIVFKHRDKDTTYIYTDASSTEKGIGIGVGIVAIQSNNRILYQERSNIGTNQLVYNGELFGVTRAIEYASSIAYTGQKFKIYSDNQAGLYRLKTPSDHPGQANQIRAIKAAEVIRAKGAEISLNWVPGHTSVEGNELADKLAKEATTIQPTSNETSFGLLGMTVKEYASDQWLDTLKQYELRSNQSPSTYSKLFSWKIGSKIKLPSGTTRNTASAFFQLKLGHGYIKSYLHRFKLTNNKCICSNIEAPQHLLISCPIYKTKRKEIFKKIPLSKNTIQFLLHTKIGIELAIKFINITKIATRAWHLARTLEQEVIEEGVVVEEERGEENEEEAVEEIREGFDLLTIS</sequence>
<dbReference type="CDD" id="cd01650">
    <property type="entry name" value="RT_nLTR_like"/>
    <property type="match status" value="1"/>
</dbReference>
<reference evidence="5" key="1">
    <citation type="journal article" date="2017" name="Genome Biol. Evol.">
        <title>The complete genome sequence of the phytopathogenic fungus Sclerotinia sclerotiorum reveals insights into the genome architecture of broad host range pathogens.</title>
        <authorList>
            <person name="Derbyshire M."/>
            <person name="Denton-Giles M."/>
            <person name="Hegedus D."/>
            <person name="Seifbarghy S."/>
            <person name="Rollins J."/>
            <person name="van Kan J."/>
            <person name="Seidl M.F."/>
            <person name="Faino L."/>
            <person name="Mbengue M."/>
            <person name="Navaud O."/>
            <person name="Raffaele S."/>
            <person name="Hammond-Kosack K."/>
            <person name="Heard S."/>
            <person name="Oliver R."/>
        </authorList>
    </citation>
    <scope>NUCLEOTIDE SEQUENCE [LARGE SCALE GENOMIC DNA]</scope>
    <source>
        <strain evidence="5">ATCC 18683 / 1980 / Ss-1</strain>
    </source>
</reference>
<evidence type="ECO:0000259" key="2">
    <source>
        <dbReference type="PROSITE" id="PS50878"/>
    </source>
</evidence>
<dbReference type="Gene3D" id="3.30.420.10">
    <property type="entry name" value="Ribonuclease H-like superfamily/Ribonuclease H"/>
    <property type="match status" value="1"/>
</dbReference>
<dbReference type="Gene3D" id="3.60.10.10">
    <property type="entry name" value="Endonuclease/exonuclease/phosphatase"/>
    <property type="match status" value="1"/>
</dbReference>
<dbReference type="PROSITE" id="PS50879">
    <property type="entry name" value="RNASE_H_1"/>
    <property type="match status" value="1"/>
</dbReference>
<proteinExistence type="predicted"/>
<dbReference type="CDD" id="cd09276">
    <property type="entry name" value="Rnase_HI_RT_non_LTR"/>
    <property type="match status" value="1"/>
</dbReference>
<dbReference type="InterPro" id="IPR005135">
    <property type="entry name" value="Endo/exonuclease/phosphatase"/>
</dbReference>
<dbReference type="SUPFAM" id="SSF53098">
    <property type="entry name" value="Ribonuclease H-like"/>
    <property type="match status" value="1"/>
</dbReference>
<dbReference type="InterPro" id="IPR043502">
    <property type="entry name" value="DNA/RNA_pol_sf"/>
</dbReference>
<feature type="region of interest" description="Disordered" evidence="1">
    <location>
        <begin position="35"/>
        <end position="70"/>
    </location>
</feature>
<dbReference type="VEuPathDB" id="FungiDB:sscle_05g040920"/>
<dbReference type="InterPro" id="IPR036397">
    <property type="entry name" value="RNaseH_sf"/>
</dbReference>
<dbReference type="InterPro" id="IPR000477">
    <property type="entry name" value="RT_dom"/>
</dbReference>
<feature type="compositionally biased region" description="Polar residues" evidence="1">
    <location>
        <begin position="103"/>
        <end position="118"/>
    </location>
</feature>
<dbReference type="InterPro" id="IPR012337">
    <property type="entry name" value="RNaseH-like_sf"/>
</dbReference>
<protein>
    <recommendedName>
        <fullName evidence="6">Reverse transcriptase</fullName>
    </recommendedName>
</protein>
<evidence type="ECO:0000313" key="4">
    <source>
        <dbReference type="EMBL" id="APA09322.1"/>
    </source>
</evidence>
<dbReference type="InterPro" id="IPR036691">
    <property type="entry name" value="Endo/exonu/phosph_ase_sf"/>
</dbReference>
<dbReference type="GO" id="GO:0003676">
    <property type="term" value="F:nucleic acid binding"/>
    <property type="evidence" value="ECO:0007669"/>
    <property type="project" value="InterPro"/>
</dbReference>